<evidence type="ECO:0000256" key="1">
    <source>
        <dbReference type="ARBA" id="ARBA00022485"/>
    </source>
</evidence>
<dbReference type="FunFam" id="3.20.20.20:FF:000001">
    <property type="entry name" value="4-hydroxy-3-methylbut-2-en-1-yl diphosphate synthase (flavodoxin)"/>
    <property type="match status" value="1"/>
</dbReference>
<dbReference type="GO" id="GO:0016114">
    <property type="term" value="P:terpenoid biosynthetic process"/>
    <property type="evidence" value="ECO:0007669"/>
    <property type="project" value="InterPro"/>
</dbReference>
<dbReference type="Gene3D" id="3.20.20.20">
    <property type="entry name" value="Dihydropteroate synthase-like"/>
    <property type="match status" value="1"/>
</dbReference>
<dbReference type="EMBL" id="DVNJ01000001">
    <property type="protein sequence ID" value="HIU62174.1"/>
    <property type="molecule type" value="Genomic_DNA"/>
</dbReference>
<evidence type="ECO:0000256" key="7">
    <source>
        <dbReference type="HAMAP-Rule" id="MF_00159"/>
    </source>
</evidence>
<keyword evidence="3 7" id="KW-0560">Oxidoreductase</keyword>
<reference evidence="10" key="1">
    <citation type="submission" date="2020-10" db="EMBL/GenBank/DDBJ databases">
        <authorList>
            <person name="Gilroy R."/>
        </authorList>
    </citation>
    <scope>NUCLEOTIDE SEQUENCE</scope>
    <source>
        <strain evidence="10">9366</strain>
    </source>
</reference>
<keyword evidence="6 7" id="KW-0414">Isoprene biosynthesis</keyword>
<gene>
    <name evidence="7 10" type="primary">ispG</name>
    <name evidence="10" type="synonym">gcpE</name>
    <name evidence="10" type="ORF">IAB07_00200</name>
</gene>
<feature type="binding site" evidence="7">
    <location>
        <position position="293"/>
    </location>
    <ligand>
        <name>[4Fe-4S] cluster</name>
        <dbReference type="ChEBI" id="CHEBI:49883"/>
    </ligand>
</feature>
<dbReference type="Proteomes" id="UP000824145">
    <property type="component" value="Unassembled WGS sequence"/>
</dbReference>
<dbReference type="Pfam" id="PF04551">
    <property type="entry name" value="GcpE"/>
    <property type="match status" value="1"/>
</dbReference>
<dbReference type="PANTHER" id="PTHR30454">
    <property type="entry name" value="4-HYDROXY-3-METHYLBUT-2-EN-1-YL DIPHOSPHATE SYNTHASE"/>
    <property type="match status" value="1"/>
</dbReference>
<keyword evidence="4 7" id="KW-0408">Iron</keyword>
<comment type="similarity">
    <text evidence="7">Belongs to the IspG family.</text>
</comment>
<comment type="function">
    <text evidence="7">Converts 2C-methyl-D-erythritol 2,4-cyclodiphosphate (ME-2,4cPP) into 1-hydroxy-2-methyl-2-(E)-butenyl 4-diphosphate.</text>
</comment>
<evidence type="ECO:0000313" key="11">
    <source>
        <dbReference type="Proteomes" id="UP000824145"/>
    </source>
</evidence>
<dbReference type="InterPro" id="IPR058578">
    <property type="entry name" value="IspG_TIM"/>
</dbReference>
<dbReference type="InterPro" id="IPR058579">
    <property type="entry name" value="IspG_C"/>
</dbReference>
<accession>A0A9D1MLF8</accession>
<dbReference type="HAMAP" id="MF_00159">
    <property type="entry name" value="IspG"/>
    <property type="match status" value="1"/>
</dbReference>
<dbReference type="PIRSF" id="PIRSF004640">
    <property type="entry name" value="IspG"/>
    <property type="match status" value="1"/>
</dbReference>
<comment type="cofactor">
    <cofactor evidence="7">
        <name>[4Fe-4S] cluster</name>
        <dbReference type="ChEBI" id="CHEBI:49883"/>
    </cofactor>
    <text evidence="7">Binds 1 [4Fe-4S] cluster.</text>
</comment>
<evidence type="ECO:0000256" key="5">
    <source>
        <dbReference type="ARBA" id="ARBA00023014"/>
    </source>
</evidence>
<dbReference type="AlphaFoldDB" id="A0A9D1MLF8"/>
<dbReference type="GO" id="GO:0141197">
    <property type="term" value="F:4-hydroxy-3-methylbut-2-enyl-diphosphate synthase activity (flavodoxin)"/>
    <property type="evidence" value="ECO:0007669"/>
    <property type="project" value="UniProtKB-EC"/>
</dbReference>
<dbReference type="InterPro" id="IPR045854">
    <property type="entry name" value="NO2/SO3_Rdtase_4Fe4S_sf"/>
</dbReference>
<keyword evidence="5 7" id="KW-0411">Iron-sulfur</keyword>
<dbReference type="Gene3D" id="3.30.413.10">
    <property type="entry name" value="Sulfite Reductase Hemoprotein, domain 1"/>
    <property type="match status" value="1"/>
</dbReference>
<evidence type="ECO:0000256" key="2">
    <source>
        <dbReference type="ARBA" id="ARBA00022723"/>
    </source>
</evidence>
<evidence type="ECO:0000256" key="3">
    <source>
        <dbReference type="ARBA" id="ARBA00023002"/>
    </source>
</evidence>
<comment type="caution">
    <text evidence="10">The sequence shown here is derived from an EMBL/GenBank/DDBJ whole genome shotgun (WGS) entry which is preliminary data.</text>
</comment>
<dbReference type="GO" id="GO:0005506">
    <property type="term" value="F:iron ion binding"/>
    <property type="evidence" value="ECO:0007669"/>
    <property type="project" value="InterPro"/>
</dbReference>
<dbReference type="GO" id="GO:0046429">
    <property type="term" value="F:4-hydroxy-3-methylbut-2-en-1-yl diphosphate synthase activity (ferredoxin)"/>
    <property type="evidence" value="ECO:0007669"/>
    <property type="project" value="UniProtKB-UniRule"/>
</dbReference>
<feature type="binding site" evidence="7">
    <location>
        <position position="300"/>
    </location>
    <ligand>
        <name>[4Fe-4S] cluster</name>
        <dbReference type="ChEBI" id="CHEBI:49883"/>
    </ligand>
</feature>
<evidence type="ECO:0000313" key="10">
    <source>
        <dbReference type="EMBL" id="HIU62174.1"/>
    </source>
</evidence>
<evidence type="ECO:0000259" key="9">
    <source>
        <dbReference type="Pfam" id="PF26540"/>
    </source>
</evidence>
<dbReference type="GO" id="GO:0051539">
    <property type="term" value="F:4 iron, 4 sulfur cluster binding"/>
    <property type="evidence" value="ECO:0007669"/>
    <property type="project" value="UniProtKB-UniRule"/>
</dbReference>
<dbReference type="InterPro" id="IPR011005">
    <property type="entry name" value="Dihydropteroate_synth-like_sf"/>
</dbReference>
<sequence>MSKQVKIGKVTIGGGADIAVQSMTNTPTSDAEATLAQIMRLAERGCDIVRASVPDEASAIAFKTICEKSPLPVVADIHFDYKMAIAAIENGAAKVRINPGNLGGEDKLKRVADCLKMHKIPVRVGVNGGSLDKKYAALPLPEAMCESALEYCAMLEKHGVDDIVVSVKSSSVKDMVECNRMLAKRCDYPLHLGVTEAGLYLQGLVKSAVGIGALLLDGIGDTIRVSLTDDPVKEVDAAAEILKAAGRYNKPYVEIIACPTCARTKINVRQLAEKVREYTSGVHKNLQIAVMGCIVNGIGESSHCDIGIAGGEGRSALFKDGKIIKTVENKDLMKELLAAVDKL</sequence>
<dbReference type="InterPro" id="IPR004588">
    <property type="entry name" value="IspG_bac-typ"/>
</dbReference>
<proteinExistence type="inferred from homology"/>
<dbReference type="NCBIfam" id="TIGR00612">
    <property type="entry name" value="ispG_gcpE"/>
    <property type="match status" value="1"/>
</dbReference>
<organism evidence="10 11">
    <name type="scientific">Candidatus Caccalectryoclostridium excrementigallinarum</name>
    <dbReference type="NCBI Taxonomy" id="2840710"/>
    <lineage>
        <taxon>Bacteria</taxon>
        <taxon>Bacillati</taxon>
        <taxon>Bacillota</taxon>
        <taxon>Clostridia</taxon>
        <taxon>Christensenellales</taxon>
        <taxon>Christensenellaceae</taxon>
        <taxon>Christensenellaceae incertae sedis</taxon>
        <taxon>Candidatus Caccalectryoclostridium</taxon>
    </lineage>
</organism>
<dbReference type="GO" id="GO:0019288">
    <property type="term" value="P:isopentenyl diphosphate biosynthetic process, methylerythritol 4-phosphate pathway"/>
    <property type="evidence" value="ECO:0007669"/>
    <property type="project" value="UniProtKB-UniRule"/>
</dbReference>
<dbReference type="SUPFAM" id="SSF51717">
    <property type="entry name" value="Dihydropteroate synthetase-like"/>
    <property type="match status" value="1"/>
</dbReference>
<feature type="domain" description="IspG TIM-barrel" evidence="8">
    <location>
        <begin position="3"/>
        <end position="238"/>
    </location>
</feature>
<evidence type="ECO:0000259" key="8">
    <source>
        <dbReference type="Pfam" id="PF04551"/>
    </source>
</evidence>
<dbReference type="EC" id="1.17.7.3" evidence="7"/>
<comment type="pathway">
    <text evidence="7">Isoprenoid biosynthesis; isopentenyl diphosphate biosynthesis via DXP pathway; isopentenyl diphosphate from 1-deoxy-D-xylulose 5-phosphate: step 5/6.</text>
</comment>
<dbReference type="SUPFAM" id="SSF56014">
    <property type="entry name" value="Nitrite and sulphite reductase 4Fe-4S domain-like"/>
    <property type="match status" value="1"/>
</dbReference>
<evidence type="ECO:0000256" key="4">
    <source>
        <dbReference type="ARBA" id="ARBA00023004"/>
    </source>
</evidence>
<dbReference type="PANTHER" id="PTHR30454:SF0">
    <property type="entry name" value="4-HYDROXY-3-METHYLBUT-2-EN-1-YL DIPHOSPHATE SYNTHASE (FERREDOXIN), CHLOROPLASTIC"/>
    <property type="match status" value="1"/>
</dbReference>
<dbReference type="Pfam" id="PF26540">
    <property type="entry name" value="GcpE_C"/>
    <property type="match status" value="1"/>
</dbReference>
<keyword evidence="1 7" id="KW-0004">4Fe-4S</keyword>
<evidence type="ECO:0000256" key="6">
    <source>
        <dbReference type="ARBA" id="ARBA00023229"/>
    </source>
</evidence>
<protein>
    <recommendedName>
        <fullName evidence="7">4-hydroxy-3-methylbut-2-en-1-yl diphosphate synthase (flavodoxin)</fullName>
        <ecNumber evidence="7">1.17.7.3</ecNumber>
    </recommendedName>
    <alternativeName>
        <fullName evidence="7">1-hydroxy-2-methyl-2-(E)-butenyl 4-diphosphate synthase</fullName>
    </alternativeName>
</protein>
<feature type="domain" description="IspG C-terminal" evidence="9">
    <location>
        <begin position="254"/>
        <end position="341"/>
    </location>
</feature>
<dbReference type="InterPro" id="IPR016425">
    <property type="entry name" value="IspG_bac"/>
</dbReference>
<keyword evidence="2 7" id="KW-0479">Metal-binding</keyword>
<feature type="binding site" evidence="7">
    <location>
        <position position="261"/>
    </location>
    <ligand>
        <name>[4Fe-4S] cluster</name>
        <dbReference type="ChEBI" id="CHEBI:49883"/>
    </ligand>
</feature>
<comment type="catalytic activity">
    <reaction evidence="7">
        <text>(2E)-4-hydroxy-3-methylbut-2-enyl diphosphate + oxidized [flavodoxin] + H2O + 2 H(+) = 2-C-methyl-D-erythritol 2,4-cyclic diphosphate + reduced [flavodoxin]</text>
        <dbReference type="Rhea" id="RHEA:43604"/>
        <dbReference type="Rhea" id="RHEA-COMP:10622"/>
        <dbReference type="Rhea" id="RHEA-COMP:10623"/>
        <dbReference type="ChEBI" id="CHEBI:15377"/>
        <dbReference type="ChEBI" id="CHEBI:15378"/>
        <dbReference type="ChEBI" id="CHEBI:57618"/>
        <dbReference type="ChEBI" id="CHEBI:58210"/>
        <dbReference type="ChEBI" id="CHEBI:58483"/>
        <dbReference type="ChEBI" id="CHEBI:128753"/>
        <dbReference type="EC" id="1.17.7.3"/>
    </reaction>
</comment>
<name>A0A9D1MLF8_9FIRM</name>
<dbReference type="NCBIfam" id="NF001540">
    <property type="entry name" value="PRK00366.1"/>
    <property type="match status" value="1"/>
</dbReference>
<feature type="binding site" evidence="7">
    <location>
        <position position="258"/>
    </location>
    <ligand>
        <name>[4Fe-4S] cluster</name>
        <dbReference type="ChEBI" id="CHEBI:49883"/>
    </ligand>
</feature>
<reference evidence="10" key="2">
    <citation type="journal article" date="2021" name="PeerJ">
        <title>Extensive microbial diversity within the chicken gut microbiome revealed by metagenomics and culture.</title>
        <authorList>
            <person name="Gilroy R."/>
            <person name="Ravi A."/>
            <person name="Getino M."/>
            <person name="Pursley I."/>
            <person name="Horton D.L."/>
            <person name="Alikhan N.F."/>
            <person name="Baker D."/>
            <person name="Gharbi K."/>
            <person name="Hall N."/>
            <person name="Watson M."/>
            <person name="Adriaenssens E.M."/>
            <person name="Foster-Nyarko E."/>
            <person name="Jarju S."/>
            <person name="Secka A."/>
            <person name="Antonio M."/>
            <person name="Oren A."/>
            <person name="Chaudhuri R.R."/>
            <person name="La Ragione R."/>
            <person name="Hildebrand F."/>
            <person name="Pallen M.J."/>
        </authorList>
    </citation>
    <scope>NUCLEOTIDE SEQUENCE</scope>
    <source>
        <strain evidence="10">9366</strain>
    </source>
</reference>